<protein>
    <submittedName>
        <fullName evidence="3">Retrovirus-related Pol polyprotein from type-1 retrotransposable element R2</fullName>
    </submittedName>
</protein>
<feature type="compositionally biased region" description="Basic and acidic residues" evidence="1">
    <location>
        <begin position="12"/>
        <end position="21"/>
    </location>
</feature>
<dbReference type="AlphaFoldDB" id="A0AAE1GTS0"/>
<evidence type="ECO:0000259" key="2">
    <source>
        <dbReference type="PROSITE" id="PS50878"/>
    </source>
</evidence>
<dbReference type="Pfam" id="PF00078">
    <property type="entry name" value="RVT_1"/>
    <property type="match status" value="1"/>
</dbReference>
<reference evidence="3" key="1">
    <citation type="submission" date="2021-07" db="EMBL/GenBank/DDBJ databases">
        <authorList>
            <person name="Catto M.A."/>
            <person name="Jacobson A."/>
            <person name="Kennedy G."/>
            <person name="Labadie P."/>
            <person name="Hunt B.G."/>
            <person name="Srinivasan R."/>
        </authorList>
    </citation>
    <scope>NUCLEOTIDE SEQUENCE</scope>
    <source>
        <strain evidence="3">PL_HMW_Pooled</strain>
        <tissue evidence="3">Head</tissue>
    </source>
</reference>
<evidence type="ECO:0000313" key="3">
    <source>
        <dbReference type="EMBL" id="KAK3908768.1"/>
    </source>
</evidence>
<dbReference type="Proteomes" id="UP001219518">
    <property type="component" value="Unassembled WGS sequence"/>
</dbReference>
<feature type="domain" description="Reverse transcriptase" evidence="2">
    <location>
        <begin position="154"/>
        <end position="415"/>
    </location>
</feature>
<organism evidence="3 4">
    <name type="scientific">Frankliniella fusca</name>
    <dbReference type="NCBI Taxonomy" id="407009"/>
    <lineage>
        <taxon>Eukaryota</taxon>
        <taxon>Metazoa</taxon>
        <taxon>Ecdysozoa</taxon>
        <taxon>Arthropoda</taxon>
        <taxon>Hexapoda</taxon>
        <taxon>Insecta</taxon>
        <taxon>Pterygota</taxon>
        <taxon>Neoptera</taxon>
        <taxon>Paraneoptera</taxon>
        <taxon>Thysanoptera</taxon>
        <taxon>Terebrantia</taxon>
        <taxon>Thripoidea</taxon>
        <taxon>Thripidae</taxon>
        <taxon>Frankliniella</taxon>
    </lineage>
</organism>
<dbReference type="GO" id="GO:0071897">
    <property type="term" value="P:DNA biosynthetic process"/>
    <property type="evidence" value="ECO:0007669"/>
    <property type="project" value="UniProtKB-ARBA"/>
</dbReference>
<reference evidence="3" key="2">
    <citation type="journal article" date="2023" name="BMC Genomics">
        <title>Pest status, molecular evolution, and epigenetic factors derived from the genome assembly of Frankliniella fusca, a thysanopteran phytovirus vector.</title>
        <authorList>
            <person name="Catto M.A."/>
            <person name="Labadie P.E."/>
            <person name="Jacobson A.L."/>
            <person name="Kennedy G.G."/>
            <person name="Srinivasan R."/>
            <person name="Hunt B.G."/>
        </authorList>
    </citation>
    <scope>NUCLEOTIDE SEQUENCE</scope>
    <source>
        <strain evidence="3">PL_HMW_Pooled</strain>
    </source>
</reference>
<feature type="region of interest" description="Disordered" evidence="1">
    <location>
        <begin position="1"/>
        <end position="42"/>
    </location>
</feature>
<feature type="compositionally biased region" description="Basic residues" evidence="1">
    <location>
        <begin position="22"/>
        <end position="34"/>
    </location>
</feature>
<accession>A0AAE1GTS0</accession>
<gene>
    <name evidence="3" type="ORF">KUF71_003410</name>
</gene>
<dbReference type="EMBL" id="JAHWGI010000071">
    <property type="protein sequence ID" value="KAK3908768.1"/>
    <property type="molecule type" value="Genomic_DNA"/>
</dbReference>
<dbReference type="PROSITE" id="PS50878">
    <property type="entry name" value="RT_POL"/>
    <property type="match status" value="1"/>
</dbReference>
<dbReference type="PANTHER" id="PTHR19446">
    <property type="entry name" value="REVERSE TRANSCRIPTASES"/>
    <property type="match status" value="1"/>
</dbReference>
<keyword evidence="4" id="KW-1185">Reference proteome</keyword>
<name>A0AAE1GTS0_9NEOP</name>
<comment type="caution">
    <text evidence="3">The sequence shown here is derived from an EMBL/GenBank/DDBJ whole genome shotgun (WGS) entry which is preliminary data.</text>
</comment>
<sequence length="535" mass="59296">MSPNEILVEGGENPKRAEGRNNGRRGRPVRRKQPGNHEEAKRIQQLYSKNRKVAIQEIRQEESPLCNLPPEDVANFFEHVFSERLTALDAAPEGVVLPKTQGHDESVFAEFSKDVIAARLRHCSNTAPGPDGITYSILRSKDPGCHVLYEIFERCRKERRVPTAWKAARTILLYKKGERKDLSNWRPISLSSCIYKVYSGILAARLARWAATSGAISSVQKGFMPAEGCLEHNFTVQECIDMAKTGTELVLTWLDLRNAFGSVPHVAIFELLQRHGVSSLFIEALREMYDGCSTTITTETGETRSVPMKSGVKQGDPLSPIVFNLAIEVLLLTALQLKDTHGFSLFGRSIISLAYADDIVLIAKNPEAMQEILQEVSKAASWMGLEFNAAKCATLHIKTRKARKDTDTYIQGQRIPTLDHGEAYQHLGVPTGLYVEQTPEATFQKMIEDLQAVEASLLTPWQKLDAIRTFIIPQAQFTLLTANIKQAGPPFRQTSLPAPLCYAGNSVRQGSCLLGLPAAFGRAFGPTPKSHRTSS</sequence>
<dbReference type="Gene3D" id="3.30.70.270">
    <property type="match status" value="1"/>
</dbReference>
<proteinExistence type="predicted"/>
<dbReference type="InterPro" id="IPR043502">
    <property type="entry name" value="DNA/RNA_pol_sf"/>
</dbReference>
<evidence type="ECO:0000313" key="4">
    <source>
        <dbReference type="Proteomes" id="UP001219518"/>
    </source>
</evidence>
<dbReference type="InterPro" id="IPR043128">
    <property type="entry name" value="Rev_trsase/Diguanyl_cyclase"/>
</dbReference>
<dbReference type="CDD" id="cd01650">
    <property type="entry name" value="RT_nLTR_like"/>
    <property type="match status" value="1"/>
</dbReference>
<dbReference type="SUPFAM" id="SSF56672">
    <property type="entry name" value="DNA/RNA polymerases"/>
    <property type="match status" value="1"/>
</dbReference>
<dbReference type="InterPro" id="IPR000477">
    <property type="entry name" value="RT_dom"/>
</dbReference>
<evidence type="ECO:0000256" key="1">
    <source>
        <dbReference type="SAM" id="MobiDB-lite"/>
    </source>
</evidence>